<dbReference type="InterPro" id="IPR011332">
    <property type="entry name" value="Ribosomal_zn-bd"/>
</dbReference>
<accession>A0AA85JSE2</accession>
<evidence type="ECO:0000256" key="2">
    <source>
        <dbReference type="ARBA" id="ARBA00022833"/>
    </source>
</evidence>
<dbReference type="FunFam" id="2.20.25.30:FF:000002">
    <property type="entry name" value="60S ribosomal protein L37a"/>
    <property type="match status" value="1"/>
</dbReference>
<evidence type="ECO:0000313" key="6">
    <source>
        <dbReference type="WBParaSite" id="TREG1_38540.1"/>
    </source>
</evidence>
<dbReference type="PANTHER" id="PTHR48129">
    <property type="entry name" value="60S RIBOSOMAL PROTEIN L37A"/>
    <property type="match status" value="1"/>
</dbReference>
<proteinExistence type="inferred from homology"/>
<keyword evidence="4" id="KW-0687">Ribonucleoprotein</keyword>
<dbReference type="GO" id="GO:0022625">
    <property type="term" value="C:cytosolic large ribosomal subunit"/>
    <property type="evidence" value="ECO:0007669"/>
    <property type="project" value="UniProtKB-ARBA"/>
</dbReference>
<dbReference type="Gene3D" id="2.20.25.30">
    <property type="match status" value="1"/>
</dbReference>
<dbReference type="Pfam" id="PF01780">
    <property type="entry name" value="Ribosomal_L37ae"/>
    <property type="match status" value="1"/>
</dbReference>
<dbReference type="AlphaFoldDB" id="A0AA85JSE2"/>
<evidence type="ECO:0000256" key="4">
    <source>
        <dbReference type="ARBA" id="ARBA00023274"/>
    </source>
</evidence>
<dbReference type="HAMAP" id="MF_00327">
    <property type="entry name" value="Ribosomal_eL43"/>
    <property type="match status" value="1"/>
</dbReference>
<keyword evidence="5" id="KW-1185">Reference proteome</keyword>
<protein>
    <recommendedName>
        <fullName evidence="7">60S ribosomal protein L37a</fullName>
    </recommendedName>
</protein>
<reference evidence="5" key="1">
    <citation type="submission" date="2022-06" db="EMBL/GenBank/DDBJ databases">
        <authorList>
            <person name="Berger JAMES D."/>
            <person name="Berger JAMES D."/>
        </authorList>
    </citation>
    <scope>NUCLEOTIDE SEQUENCE [LARGE SCALE GENOMIC DNA]</scope>
</reference>
<organism evidence="5 6">
    <name type="scientific">Trichobilharzia regenti</name>
    <name type="common">Nasal bird schistosome</name>
    <dbReference type="NCBI Taxonomy" id="157069"/>
    <lineage>
        <taxon>Eukaryota</taxon>
        <taxon>Metazoa</taxon>
        <taxon>Spiralia</taxon>
        <taxon>Lophotrochozoa</taxon>
        <taxon>Platyhelminthes</taxon>
        <taxon>Trematoda</taxon>
        <taxon>Digenea</taxon>
        <taxon>Strigeidida</taxon>
        <taxon>Schistosomatoidea</taxon>
        <taxon>Schistosomatidae</taxon>
        <taxon>Trichobilharzia</taxon>
    </lineage>
</organism>
<keyword evidence="3" id="KW-0689">Ribosomal protein</keyword>
<evidence type="ECO:0000256" key="1">
    <source>
        <dbReference type="ARBA" id="ARBA00008672"/>
    </source>
</evidence>
<comment type="similarity">
    <text evidence="1">Belongs to the eukaryotic ribosomal protein eL43 family.</text>
</comment>
<dbReference type="SUPFAM" id="SSF57829">
    <property type="entry name" value="Zn-binding ribosomal proteins"/>
    <property type="match status" value="1"/>
</dbReference>
<evidence type="ECO:0000313" key="5">
    <source>
        <dbReference type="Proteomes" id="UP000050795"/>
    </source>
</evidence>
<dbReference type="WBParaSite" id="TREG1_38540.1">
    <property type="protein sequence ID" value="TREG1_38540.1"/>
    <property type="gene ID" value="TREG1_38540"/>
</dbReference>
<evidence type="ECO:0000256" key="3">
    <source>
        <dbReference type="ARBA" id="ARBA00022980"/>
    </source>
</evidence>
<dbReference type="NCBIfam" id="TIGR00280">
    <property type="entry name" value="eL43_euk_arch"/>
    <property type="match status" value="1"/>
</dbReference>
<dbReference type="InterPro" id="IPR050522">
    <property type="entry name" value="Ribosomal_protein_eL43"/>
</dbReference>
<sequence>MAKRTKKVGIVGKYGVRYGASLRKTIKKLEVSQHSKYNCHFCGKDSLKRKAVGIWECKACKKVLAGGAYVCSTTAAATIRAAIRRLRDTHET</sequence>
<evidence type="ECO:0008006" key="7">
    <source>
        <dbReference type="Google" id="ProtNLM"/>
    </source>
</evidence>
<dbReference type="Proteomes" id="UP000050795">
    <property type="component" value="Unassembled WGS sequence"/>
</dbReference>
<reference evidence="6" key="2">
    <citation type="submission" date="2023-11" db="UniProtKB">
        <authorList>
            <consortium name="WormBaseParasite"/>
        </authorList>
    </citation>
    <scope>IDENTIFICATION</scope>
</reference>
<dbReference type="NCBIfam" id="NF003058">
    <property type="entry name" value="PRK03976.1"/>
    <property type="match status" value="1"/>
</dbReference>
<dbReference type="GO" id="GO:0003735">
    <property type="term" value="F:structural constituent of ribosome"/>
    <property type="evidence" value="ECO:0007669"/>
    <property type="project" value="InterPro"/>
</dbReference>
<dbReference type="GO" id="GO:0006412">
    <property type="term" value="P:translation"/>
    <property type="evidence" value="ECO:0007669"/>
    <property type="project" value="InterPro"/>
</dbReference>
<dbReference type="InterPro" id="IPR011331">
    <property type="entry name" value="Ribosomal_eL37/eL43"/>
</dbReference>
<dbReference type="PANTHER" id="PTHR48129:SF1">
    <property type="entry name" value="LARGE RIBOSOMAL SUBUNIT PROTEIN EL43"/>
    <property type="match status" value="1"/>
</dbReference>
<name>A0AA85JSE2_TRIRE</name>
<keyword evidence="2" id="KW-0862">Zinc</keyword>
<dbReference type="InterPro" id="IPR002674">
    <property type="entry name" value="Ribosomal_eL43"/>
</dbReference>